<keyword evidence="7 11" id="KW-0067">ATP-binding</keyword>
<keyword evidence="8 11" id="KW-0648">Protein biosynthesis</keyword>
<dbReference type="Pfam" id="PF00750">
    <property type="entry name" value="tRNA-synt_1d"/>
    <property type="match status" value="1"/>
</dbReference>
<comment type="catalytic activity">
    <reaction evidence="10 11">
        <text>tRNA(Arg) + L-arginine + ATP = L-arginyl-tRNA(Arg) + AMP + diphosphate</text>
        <dbReference type="Rhea" id="RHEA:20301"/>
        <dbReference type="Rhea" id="RHEA-COMP:9658"/>
        <dbReference type="Rhea" id="RHEA-COMP:9673"/>
        <dbReference type="ChEBI" id="CHEBI:30616"/>
        <dbReference type="ChEBI" id="CHEBI:32682"/>
        <dbReference type="ChEBI" id="CHEBI:33019"/>
        <dbReference type="ChEBI" id="CHEBI:78442"/>
        <dbReference type="ChEBI" id="CHEBI:78513"/>
        <dbReference type="ChEBI" id="CHEBI:456215"/>
        <dbReference type="EC" id="6.1.1.19"/>
    </reaction>
</comment>
<dbReference type="eggNOG" id="COG0018">
    <property type="taxonomic scope" value="Bacteria"/>
</dbReference>
<dbReference type="InterPro" id="IPR036695">
    <property type="entry name" value="Arg-tRNA-synth_N_sf"/>
</dbReference>
<dbReference type="Pfam" id="PF05746">
    <property type="entry name" value="DALR_1"/>
    <property type="match status" value="1"/>
</dbReference>
<dbReference type="STRING" id="644282.Deba_2861"/>
<comment type="similarity">
    <text evidence="2 11 12">Belongs to the class-I aminoacyl-tRNA synthetase family.</text>
</comment>
<evidence type="ECO:0000259" key="13">
    <source>
        <dbReference type="SMART" id="SM00836"/>
    </source>
</evidence>
<dbReference type="HAMAP" id="MF_00123">
    <property type="entry name" value="Arg_tRNA_synth"/>
    <property type="match status" value="1"/>
</dbReference>
<dbReference type="SUPFAM" id="SSF47323">
    <property type="entry name" value="Anticodon-binding domain of a subclass of class I aminoacyl-tRNA synthetases"/>
    <property type="match status" value="1"/>
</dbReference>
<dbReference type="EC" id="6.1.1.19" evidence="11"/>
<dbReference type="InterPro" id="IPR001278">
    <property type="entry name" value="Arg-tRNA-ligase"/>
</dbReference>
<dbReference type="SMART" id="SM01016">
    <property type="entry name" value="Arg_tRNA_synt_N"/>
    <property type="match status" value="1"/>
</dbReference>
<evidence type="ECO:0000256" key="11">
    <source>
        <dbReference type="HAMAP-Rule" id="MF_00123"/>
    </source>
</evidence>
<dbReference type="NCBIfam" id="TIGR00456">
    <property type="entry name" value="argS"/>
    <property type="match status" value="1"/>
</dbReference>
<feature type="domain" description="Arginyl tRNA synthetase N-terminal" evidence="14">
    <location>
        <begin position="3"/>
        <end position="92"/>
    </location>
</feature>
<dbReference type="InterPro" id="IPR001412">
    <property type="entry name" value="aa-tRNA-synth_I_CS"/>
</dbReference>
<dbReference type="InterPro" id="IPR035684">
    <property type="entry name" value="ArgRS_core"/>
</dbReference>
<dbReference type="FunFam" id="1.10.730.10:FF:000008">
    <property type="entry name" value="Arginine--tRNA ligase"/>
    <property type="match status" value="1"/>
</dbReference>
<organism evidence="15 16">
    <name type="scientific">Desulfarculus baarsii (strain ATCC 33931 / DSM 2075 / LMG 7858 / VKM B-1802 / 2st14)</name>
    <dbReference type="NCBI Taxonomy" id="644282"/>
    <lineage>
        <taxon>Bacteria</taxon>
        <taxon>Pseudomonadati</taxon>
        <taxon>Thermodesulfobacteriota</taxon>
        <taxon>Desulfarculia</taxon>
        <taxon>Desulfarculales</taxon>
        <taxon>Desulfarculaceae</taxon>
        <taxon>Desulfarculus</taxon>
    </lineage>
</organism>
<evidence type="ECO:0000256" key="6">
    <source>
        <dbReference type="ARBA" id="ARBA00022741"/>
    </source>
</evidence>
<dbReference type="GO" id="GO:0004814">
    <property type="term" value="F:arginine-tRNA ligase activity"/>
    <property type="evidence" value="ECO:0007669"/>
    <property type="project" value="UniProtKB-UniRule"/>
</dbReference>
<dbReference type="InterPro" id="IPR008909">
    <property type="entry name" value="DALR_anticod-bd"/>
</dbReference>
<feature type="domain" description="DALR anticodon binding" evidence="13">
    <location>
        <begin position="435"/>
        <end position="554"/>
    </location>
</feature>
<dbReference type="AlphaFoldDB" id="E1QMH1"/>
<dbReference type="GO" id="GO:0006420">
    <property type="term" value="P:arginyl-tRNA aminoacylation"/>
    <property type="evidence" value="ECO:0007669"/>
    <property type="project" value="UniProtKB-UniRule"/>
</dbReference>
<dbReference type="PANTHER" id="PTHR11956">
    <property type="entry name" value="ARGINYL-TRNA SYNTHETASE"/>
    <property type="match status" value="1"/>
</dbReference>
<dbReference type="FunFam" id="3.40.50.620:FF:000062">
    <property type="entry name" value="Arginine--tRNA ligase"/>
    <property type="match status" value="1"/>
</dbReference>
<dbReference type="Proteomes" id="UP000009047">
    <property type="component" value="Chromosome"/>
</dbReference>
<evidence type="ECO:0000256" key="5">
    <source>
        <dbReference type="ARBA" id="ARBA00022598"/>
    </source>
</evidence>
<gene>
    <name evidence="11" type="primary">argS</name>
    <name evidence="15" type="ordered locus">Deba_2861</name>
</gene>
<dbReference type="GO" id="GO:0005737">
    <property type="term" value="C:cytoplasm"/>
    <property type="evidence" value="ECO:0007669"/>
    <property type="project" value="UniProtKB-SubCell"/>
</dbReference>
<dbReference type="InterPro" id="IPR009080">
    <property type="entry name" value="tRNAsynth_Ia_anticodon-bd"/>
</dbReference>
<keyword evidence="9 11" id="KW-0030">Aminoacyl-tRNA synthetase</keyword>
<evidence type="ECO:0000256" key="7">
    <source>
        <dbReference type="ARBA" id="ARBA00022840"/>
    </source>
</evidence>
<comment type="subcellular location">
    <subcellularLocation>
        <location evidence="1 11">Cytoplasm</location>
    </subcellularLocation>
</comment>
<evidence type="ECO:0000256" key="2">
    <source>
        <dbReference type="ARBA" id="ARBA00005594"/>
    </source>
</evidence>
<evidence type="ECO:0000259" key="14">
    <source>
        <dbReference type="SMART" id="SM01016"/>
    </source>
</evidence>
<dbReference type="EMBL" id="CP002085">
    <property type="protein sequence ID" value="ADK86214.1"/>
    <property type="molecule type" value="Genomic_DNA"/>
</dbReference>
<keyword evidence="5 11" id="KW-0436">Ligase</keyword>
<dbReference type="PROSITE" id="PS00178">
    <property type="entry name" value="AA_TRNA_LIGASE_I"/>
    <property type="match status" value="1"/>
</dbReference>
<keyword evidence="6 11" id="KW-0547">Nucleotide-binding</keyword>
<dbReference type="KEGG" id="dbr:Deba_2861"/>
<reference evidence="15 16" key="1">
    <citation type="journal article" date="2010" name="Stand. Genomic Sci.">
        <title>Complete genome sequence of Desulfarculus baarsii type strain (2st14).</title>
        <authorList>
            <person name="Sun H."/>
            <person name="Spring S."/>
            <person name="Lapidus A."/>
            <person name="Davenport K."/>
            <person name="Del Rio T.G."/>
            <person name="Tice H."/>
            <person name="Nolan M."/>
            <person name="Copeland A."/>
            <person name="Cheng J.F."/>
            <person name="Lucas S."/>
            <person name="Tapia R."/>
            <person name="Goodwin L."/>
            <person name="Pitluck S."/>
            <person name="Ivanova N."/>
            <person name="Pagani I."/>
            <person name="Mavromatis K."/>
            <person name="Ovchinnikova G."/>
            <person name="Pati A."/>
            <person name="Chen A."/>
            <person name="Palaniappan K."/>
            <person name="Hauser L."/>
            <person name="Chang Y.J."/>
            <person name="Jeffries C.D."/>
            <person name="Detter J.C."/>
            <person name="Han C."/>
            <person name="Rohde M."/>
            <person name="Brambilla E."/>
            <person name="Goker M."/>
            <person name="Woyke T."/>
            <person name="Bristow J."/>
            <person name="Eisen J.A."/>
            <person name="Markowitz V."/>
            <person name="Hugenholtz P."/>
            <person name="Kyrpides N.C."/>
            <person name="Klenk H.P."/>
            <person name="Land M."/>
        </authorList>
    </citation>
    <scope>NUCLEOTIDE SEQUENCE [LARGE SCALE GENOMIC DNA]</scope>
    <source>
        <strain evidence="16">ATCC 33931 / DSM 2075 / LMG 7858 / VKM B-1802 / 2st14</strain>
    </source>
</reference>
<name>E1QMH1_DESB2</name>
<evidence type="ECO:0000313" key="15">
    <source>
        <dbReference type="EMBL" id="ADK86214.1"/>
    </source>
</evidence>
<evidence type="ECO:0000256" key="9">
    <source>
        <dbReference type="ARBA" id="ARBA00023146"/>
    </source>
</evidence>
<sequence>MKDKIRSAALAALAQAQAEGLLPQVTAPAFAVEKPKQAEHGDLALNLAMVLAKPCRMNPRAVAQIIIERMADAGGLIERAEIAGPGFINLFCRPLAWLSVAPEVLAQGDDFGRCALGAGRRAQVEFVSANPTGPLHVGHGRGAALGDVMARLLAFAGWEVATEYYINDAGNQMATLGRSVLIRARQARGSDEPFPDKHYRGDYIVDLAEELLASPEGAGLLAMPQDQAVDLATDWAGGKILAGIKDDLAVFGVNIATYFSERSLFADGKVQAALDELAARGLLYEADGALWFRSSQFGDDKDRVVRRSNGELTYFASDIAYHLDKFKRGFDAVVDIWGADHHGYVPRLRAAVRAAGRQPEDLTVVLVQMVNLLRGGNPVAMSTRAGEFVTLREVVDEVGADSARFIFLTRRSDAPLDFDLDVAKQKSMDNPVFYVQYAHTRVCSVLRKALEAGQGQAPPQGLDLGRLGPAEVDLAKIIGQFPEMVRGAAETLEPHRVAYYLRELASAFHSYYNETHILVDDAALSAARLCLARAVGQVLRNGLALLGVSAPEAM</sequence>
<keyword evidence="16" id="KW-1185">Reference proteome</keyword>
<dbReference type="OrthoDB" id="9803211at2"/>
<dbReference type="SUPFAM" id="SSF55190">
    <property type="entry name" value="Arginyl-tRNA synthetase (ArgRS), N-terminal 'additional' domain"/>
    <property type="match status" value="1"/>
</dbReference>
<proteinExistence type="inferred from homology"/>
<dbReference type="GO" id="GO:0005524">
    <property type="term" value="F:ATP binding"/>
    <property type="evidence" value="ECO:0007669"/>
    <property type="project" value="UniProtKB-UniRule"/>
</dbReference>
<protein>
    <recommendedName>
        <fullName evidence="11">Arginine--tRNA ligase</fullName>
        <ecNumber evidence="11">6.1.1.19</ecNumber>
    </recommendedName>
    <alternativeName>
        <fullName evidence="11">Arginyl-tRNA synthetase</fullName>
        <shortName evidence="11">ArgRS</shortName>
    </alternativeName>
</protein>
<comment type="subunit">
    <text evidence="3 11">Monomer.</text>
</comment>
<dbReference type="PANTHER" id="PTHR11956:SF5">
    <property type="entry name" value="ARGININE--TRNA LIGASE, CYTOPLASMIC"/>
    <property type="match status" value="1"/>
</dbReference>
<evidence type="ECO:0000256" key="10">
    <source>
        <dbReference type="ARBA" id="ARBA00049339"/>
    </source>
</evidence>
<dbReference type="Gene3D" id="3.30.1360.70">
    <property type="entry name" value="Arginyl tRNA synthetase N-terminal domain"/>
    <property type="match status" value="1"/>
</dbReference>
<accession>E1QMH1</accession>
<dbReference type="Gene3D" id="1.10.730.10">
    <property type="entry name" value="Isoleucyl-tRNA Synthetase, Domain 1"/>
    <property type="match status" value="1"/>
</dbReference>
<evidence type="ECO:0000256" key="3">
    <source>
        <dbReference type="ARBA" id="ARBA00011245"/>
    </source>
</evidence>
<dbReference type="Pfam" id="PF03485">
    <property type="entry name" value="Arg_tRNA_synt_N"/>
    <property type="match status" value="1"/>
</dbReference>
<dbReference type="CDD" id="cd00671">
    <property type="entry name" value="ArgRS_core"/>
    <property type="match status" value="1"/>
</dbReference>
<evidence type="ECO:0000256" key="1">
    <source>
        <dbReference type="ARBA" id="ARBA00004496"/>
    </source>
</evidence>
<dbReference type="InterPro" id="IPR005148">
    <property type="entry name" value="Arg-tRNA-synth_N"/>
</dbReference>
<keyword evidence="4 11" id="KW-0963">Cytoplasm</keyword>
<dbReference type="RefSeq" id="WP_013259652.1">
    <property type="nucleotide sequence ID" value="NC_014365.1"/>
</dbReference>
<evidence type="ECO:0000256" key="8">
    <source>
        <dbReference type="ARBA" id="ARBA00022917"/>
    </source>
</evidence>
<feature type="short sequence motif" description="'HIGH' region" evidence="11">
    <location>
        <begin position="129"/>
        <end position="139"/>
    </location>
</feature>
<dbReference type="HOGENOM" id="CLU_006406_0_1_7"/>
<dbReference type="SMART" id="SM00836">
    <property type="entry name" value="DALR_1"/>
    <property type="match status" value="1"/>
</dbReference>
<dbReference type="PRINTS" id="PR01038">
    <property type="entry name" value="TRNASYNTHARG"/>
</dbReference>
<dbReference type="Gene3D" id="3.40.50.620">
    <property type="entry name" value="HUPs"/>
    <property type="match status" value="1"/>
</dbReference>
<evidence type="ECO:0000256" key="12">
    <source>
        <dbReference type="RuleBase" id="RU363038"/>
    </source>
</evidence>
<dbReference type="InterPro" id="IPR014729">
    <property type="entry name" value="Rossmann-like_a/b/a_fold"/>
</dbReference>
<evidence type="ECO:0000256" key="4">
    <source>
        <dbReference type="ARBA" id="ARBA00022490"/>
    </source>
</evidence>
<evidence type="ECO:0000313" key="16">
    <source>
        <dbReference type="Proteomes" id="UP000009047"/>
    </source>
</evidence>
<dbReference type="SUPFAM" id="SSF52374">
    <property type="entry name" value="Nucleotidylyl transferase"/>
    <property type="match status" value="1"/>
</dbReference>